<keyword evidence="2" id="KW-0479">Metal-binding</keyword>
<protein>
    <submittedName>
        <fullName evidence="6">Pirin family protein</fullName>
    </submittedName>
</protein>
<dbReference type="Pfam" id="PF05726">
    <property type="entry name" value="Pirin_C"/>
    <property type="match status" value="1"/>
</dbReference>
<feature type="domain" description="Pirin C-terminal" evidence="5">
    <location>
        <begin position="168"/>
        <end position="273"/>
    </location>
</feature>
<evidence type="ECO:0000313" key="6">
    <source>
        <dbReference type="EMBL" id="TLX41411.1"/>
    </source>
</evidence>
<dbReference type="InterPro" id="IPR008778">
    <property type="entry name" value="Pirin_C_dom"/>
</dbReference>
<dbReference type="CDD" id="cd02909">
    <property type="entry name" value="cupin_pirin_N"/>
    <property type="match status" value="1"/>
</dbReference>
<name>A0A6C1KC84_XANAU</name>
<feature type="binding site" evidence="2">
    <location>
        <position position="98"/>
    </location>
    <ligand>
        <name>Fe cation</name>
        <dbReference type="ChEBI" id="CHEBI:24875"/>
    </ligand>
</feature>
<dbReference type="RefSeq" id="WP_138400925.1">
    <property type="nucleotide sequence ID" value="NZ_JBAFVI010000006.1"/>
</dbReference>
<evidence type="ECO:0000256" key="3">
    <source>
        <dbReference type="RuleBase" id="RU003457"/>
    </source>
</evidence>
<dbReference type="InterPro" id="IPR014710">
    <property type="entry name" value="RmlC-like_jellyroll"/>
</dbReference>
<dbReference type="CDD" id="cd02247">
    <property type="entry name" value="cupin_pirin_C"/>
    <property type="match status" value="1"/>
</dbReference>
<evidence type="ECO:0000313" key="7">
    <source>
        <dbReference type="Proteomes" id="UP000305131"/>
    </source>
</evidence>
<feature type="binding site" evidence="2">
    <location>
        <position position="51"/>
    </location>
    <ligand>
        <name>Fe cation</name>
        <dbReference type="ChEBI" id="CHEBI:24875"/>
    </ligand>
</feature>
<feature type="domain" description="Pirin N-terminal" evidence="4">
    <location>
        <begin position="44"/>
        <end position="114"/>
    </location>
</feature>
<dbReference type="OrthoDB" id="9780903at2"/>
<dbReference type="InterPro" id="IPR011051">
    <property type="entry name" value="RmlC_Cupin_sf"/>
</dbReference>
<comment type="similarity">
    <text evidence="1 3">Belongs to the pirin family.</text>
</comment>
<keyword evidence="2" id="KW-0408">Iron</keyword>
<sequence>MTTLARLHRANRGSDFRASRLHGGEIAGLIDPFLGVDHAWMSAPTFPPHPHAGFSAVSYLFLDSETGIDNRDSLGNRTLIQPGGLHWTTGGRGVVHEEVPAESGKTVHMLQIFVNLPRERQGAAPFALSLASLDVPVVRLPGVKIRVPLGRYRETRSPLTPPTEVNLLDILLEDGAELVLPVEASHNAFVMPIHGTLTICGECFDSNKPQLPIYPAGHGSRDLTIEARQGRAKAVAFSGRPLLQPVHWHGSMGMASPEALADAFAAYQRGEFGALPSGLAPSRYSRGA</sequence>
<dbReference type="GO" id="GO:0046872">
    <property type="term" value="F:metal ion binding"/>
    <property type="evidence" value="ECO:0007669"/>
    <property type="project" value="UniProtKB-KW"/>
</dbReference>
<dbReference type="PANTHER" id="PTHR13903:SF8">
    <property type="entry name" value="PIRIN"/>
    <property type="match status" value="1"/>
</dbReference>
<dbReference type="Gene3D" id="2.60.120.10">
    <property type="entry name" value="Jelly Rolls"/>
    <property type="match status" value="2"/>
</dbReference>
<evidence type="ECO:0000259" key="4">
    <source>
        <dbReference type="Pfam" id="PF02678"/>
    </source>
</evidence>
<dbReference type="Pfam" id="PF02678">
    <property type="entry name" value="Pirin"/>
    <property type="match status" value="1"/>
</dbReference>
<evidence type="ECO:0000256" key="2">
    <source>
        <dbReference type="PIRSR" id="PIRSR006232-1"/>
    </source>
</evidence>
<organism evidence="6 7">
    <name type="scientific">Xanthobacter autotrophicus</name>
    <dbReference type="NCBI Taxonomy" id="280"/>
    <lineage>
        <taxon>Bacteria</taxon>
        <taxon>Pseudomonadati</taxon>
        <taxon>Pseudomonadota</taxon>
        <taxon>Alphaproteobacteria</taxon>
        <taxon>Hyphomicrobiales</taxon>
        <taxon>Xanthobacteraceae</taxon>
        <taxon>Xanthobacter</taxon>
    </lineage>
</organism>
<feature type="binding site" evidence="2">
    <location>
        <position position="96"/>
    </location>
    <ligand>
        <name>Fe cation</name>
        <dbReference type="ChEBI" id="CHEBI:24875"/>
    </ligand>
</feature>
<evidence type="ECO:0000259" key="5">
    <source>
        <dbReference type="Pfam" id="PF05726"/>
    </source>
</evidence>
<dbReference type="AlphaFoldDB" id="A0A6C1KC84"/>
<feature type="binding site" evidence="2">
    <location>
        <position position="49"/>
    </location>
    <ligand>
        <name>Fe cation</name>
        <dbReference type="ChEBI" id="CHEBI:24875"/>
    </ligand>
</feature>
<accession>A0A6C1KC84</accession>
<reference evidence="6 7" key="1">
    <citation type="submission" date="2019-05" db="EMBL/GenBank/DDBJ databases">
        <authorList>
            <person name="Zhou X."/>
        </authorList>
    </citation>
    <scope>NUCLEOTIDE SEQUENCE [LARGE SCALE GENOMIC DNA]</scope>
    <source>
        <strain evidence="6 7">DSM 432</strain>
    </source>
</reference>
<dbReference type="PIRSF" id="PIRSF006232">
    <property type="entry name" value="Pirin"/>
    <property type="match status" value="1"/>
</dbReference>
<dbReference type="PANTHER" id="PTHR13903">
    <property type="entry name" value="PIRIN-RELATED"/>
    <property type="match status" value="1"/>
</dbReference>
<dbReference type="EMBL" id="VAUP01000037">
    <property type="protein sequence ID" value="TLX41411.1"/>
    <property type="molecule type" value="Genomic_DNA"/>
</dbReference>
<comment type="cofactor">
    <cofactor evidence="2">
        <name>Fe cation</name>
        <dbReference type="ChEBI" id="CHEBI:24875"/>
    </cofactor>
    <text evidence="2">Binds 1 Fe cation per subunit.</text>
</comment>
<gene>
    <name evidence="6" type="ORF">FBQ73_18265</name>
</gene>
<dbReference type="InterPro" id="IPR012093">
    <property type="entry name" value="Pirin"/>
</dbReference>
<dbReference type="InterPro" id="IPR003829">
    <property type="entry name" value="Pirin_N_dom"/>
</dbReference>
<proteinExistence type="inferred from homology"/>
<dbReference type="SUPFAM" id="SSF51182">
    <property type="entry name" value="RmlC-like cupins"/>
    <property type="match status" value="1"/>
</dbReference>
<dbReference type="GeneID" id="95775396"/>
<evidence type="ECO:0000256" key="1">
    <source>
        <dbReference type="ARBA" id="ARBA00008416"/>
    </source>
</evidence>
<dbReference type="Proteomes" id="UP000305131">
    <property type="component" value="Unassembled WGS sequence"/>
</dbReference>
<comment type="caution">
    <text evidence="6">The sequence shown here is derived from an EMBL/GenBank/DDBJ whole genome shotgun (WGS) entry which is preliminary data.</text>
</comment>